<feature type="active site" description="Charge relay system" evidence="1">
    <location>
        <position position="236"/>
    </location>
</feature>
<evidence type="ECO:0000259" key="2">
    <source>
        <dbReference type="Pfam" id="PF12146"/>
    </source>
</evidence>
<dbReference type="InterPro" id="IPR029058">
    <property type="entry name" value="AB_hydrolase_fold"/>
</dbReference>
<dbReference type="SUPFAM" id="SSF53474">
    <property type="entry name" value="alpha/beta-Hydrolases"/>
    <property type="match status" value="1"/>
</dbReference>
<organism evidence="3 4">
    <name type="scientific">Candidatus Komeilibacteria bacterium RIFCSPLOWO2_02_FULL_48_11</name>
    <dbReference type="NCBI Taxonomy" id="1798553"/>
    <lineage>
        <taxon>Bacteria</taxon>
        <taxon>Candidatus Komeiliibacteriota</taxon>
    </lineage>
</organism>
<feature type="active site" description="Charge relay system" evidence="1">
    <location>
        <position position="206"/>
    </location>
</feature>
<comment type="caution">
    <text evidence="3">The sequence shown here is derived from an EMBL/GenBank/DDBJ whole genome shotgun (WGS) entry which is preliminary data.</text>
</comment>
<dbReference type="Gene3D" id="3.40.50.1820">
    <property type="entry name" value="alpha/beta hydrolase"/>
    <property type="match status" value="1"/>
</dbReference>
<feature type="domain" description="Serine aminopeptidase S33" evidence="2">
    <location>
        <begin position="21"/>
        <end position="241"/>
    </location>
</feature>
<protein>
    <recommendedName>
        <fullName evidence="2">Serine aminopeptidase S33 domain-containing protein</fullName>
    </recommendedName>
</protein>
<dbReference type="InterPro" id="IPR012354">
    <property type="entry name" value="Esterase_lipase"/>
</dbReference>
<feature type="active site" description="Nucleophile" evidence="1">
    <location>
        <position position="98"/>
    </location>
</feature>
<dbReference type="Pfam" id="PF12146">
    <property type="entry name" value="Hydrolase_4"/>
    <property type="match status" value="1"/>
</dbReference>
<sequence>MAFKEKYPIKSNDFTLSAPGKRAVLLIHGYTGSPMHFKAFAEYLNKDGIHCRVMRLPGHGGDARDLARTTYLDWREAVHNELKALDKSKTKVYILGYSFGSNLALDAARHYPDLVAGLIAFATPIFLRHHLSLRLLIRFFNRYSKTEVRRKPWVRRKRVAEYEAAGTYAQVPIKSTQEFLSFIDDFTKPHLKDVKVPCLILQAKEDPVVHPKSAAYIFNHLGSRDKKLVMIPGKEHATVSEAMLRRAYKETLDFIISH</sequence>
<dbReference type="PANTHER" id="PTHR11614">
    <property type="entry name" value="PHOSPHOLIPASE-RELATED"/>
    <property type="match status" value="1"/>
</dbReference>
<evidence type="ECO:0000256" key="1">
    <source>
        <dbReference type="PIRSR" id="PIRSR017388-1"/>
    </source>
</evidence>
<evidence type="ECO:0000313" key="4">
    <source>
        <dbReference type="Proteomes" id="UP000178109"/>
    </source>
</evidence>
<dbReference type="STRING" id="1798553.A3H70_02100"/>
<dbReference type="EMBL" id="MHKO01000039">
    <property type="protein sequence ID" value="OGY91728.1"/>
    <property type="molecule type" value="Genomic_DNA"/>
</dbReference>
<evidence type="ECO:0000313" key="3">
    <source>
        <dbReference type="EMBL" id="OGY91728.1"/>
    </source>
</evidence>
<reference evidence="3 4" key="1">
    <citation type="journal article" date="2016" name="Nat. Commun.">
        <title>Thousands of microbial genomes shed light on interconnected biogeochemical processes in an aquifer system.</title>
        <authorList>
            <person name="Anantharaman K."/>
            <person name="Brown C.T."/>
            <person name="Hug L.A."/>
            <person name="Sharon I."/>
            <person name="Castelle C.J."/>
            <person name="Probst A.J."/>
            <person name="Thomas B.C."/>
            <person name="Singh A."/>
            <person name="Wilkins M.J."/>
            <person name="Karaoz U."/>
            <person name="Brodie E.L."/>
            <person name="Williams K.H."/>
            <person name="Hubbard S.S."/>
            <person name="Banfield J.F."/>
        </authorList>
    </citation>
    <scope>NUCLEOTIDE SEQUENCE [LARGE SCALE GENOMIC DNA]</scope>
</reference>
<dbReference type="InterPro" id="IPR051044">
    <property type="entry name" value="MAG_DAG_Lipase"/>
</dbReference>
<name>A0A1G2BRM0_9BACT</name>
<dbReference type="AlphaFoldDB" id="A0A1G2BRM0"/>
<accession>A0A1G2BRM0</accession>
<dbReference type="PIRSF" id="PIRSF017388">
    <property type="entry name" value="Esterase_lipase"/>
    <property type="match status" value="1"/>
</dbReference>
<dbReference type="GO" id="GO:0052689">
    <property type="term" value="F:carboxylic ester hydrolase activity"/>
    <property type="evidence" value="ECO:0007669"/>
    <property type="project" value="InterPro"/>
</dbReference>
<gene>
    <name evidence="3" type="ORF">A3H70_02100</name>
</gene>
<proteinExistence type="predicted"/>
<dbReference type="Proteomes" id="UP000178109">
    <property type="component" value="Unassembled WGS sequence"/>
</dbReference>
<dbReference type="InterPro" id="IPR022742">
    <property type="entry name" value="Hydrolase_4"/>
</dbReference>